<reference evidence="1 2" key="1">
    <citation type="submission" date="2021-03" db="EMBL/GenBank/DDBJ databases">
        <title>Fibrella sp. HMF5036 genome sequencing and assembly.</title>
        <authorList>
            <person name="Kang H."/>
            <person name="Kim H."/>
            <person name="Bae S."/>
            <person name="Joh K."/>
        </authorList>
    </citation>
    <scope>NUCLEOTIDE SEQUENCE [LARGE SCALE GENOMIC DNA]</scope>
    <source>
        <strain evidence="1 2">HMF5036</strain>
    </source>
</reference>
<organism evidence="1 2">
    <name type="scientific">Fibrella aquatilis</name>
    <dbReference type="NCBI Taxonomy" id="2817059"/>
    <lineage>
        <taxon>Bacteria</taxon>
        <taxon>Pseudomonadati</taxon>
        <taxon>Bacteroidota</taxon>
        <taxon>Cytophagia</taxon>
        <taxon>Cytophagales</taxon>
        <taxon>Spirosomataceae</taxon>
        <taxon>Fibrella</taxon>
    </lineage>
</organism>
<keyword evidence="2" id="KW-1185">Reference proteome</keyword>
<proteinExistence type="predicted"/>
<dbReference type="RefSeq" id="WP_207337266.1">
    <property type="nucleotide sequence ID" value="NZ_JAFMYU010000018.1"/>
</dbReference>
<gene>
    <name evidence="1" type="ORF">J2I48_20030</name>
</gene>
<dbReference type="EMBL" id="JAFMYU010000018">
    <property type="protein sequence ID" value="MBO0933309.1"/>
    <property type="molecule type" value="Genomic_DNA"/>
</dbReference>
<comment type="caution">
    <text evidence="1">The sequence shown here is derived from an EMBL/GenBank/DDBJ whole genome shotgun (WGS) entry which is preliminary data.</text>
</comment>
<evidence type="ECO:0000313" key="2">
    <source>
        <dbReference type="Proteomes" id="UP000664795"/>
    </source>
</evidence>
<dbReference type="AlphaFoldDB" id="A0A939JZM6"/>
<name>A0A939JZM6_9BACT</name>
<accession>A0A939JZM6</accession>
<evidence type="ECO:0000313" key="1">
    <source>
        <dbReference type="EMBL" id="MBO0933309.1"/>
    </source>
</evidence>
<dbReference type="Proteomes" id="UP000664795">
    <property type="component" value="Unassembled WGS sequence"/>
</dbReference>
<protein>
    <submittedName>
        <fullName evidence="1">Uncharacterized protein</fullName>
    </submittedName>
</protein>
<sequence>MLLAMPQMPGAQRCLVDVQTTSILGNLAYDNVRKSEFIKTPLKQTPTGWQFRVELVQFNQEETGGLARLDSDTLQLRNNMLVETDHTGQLIRILNKEELRLKWAALRPSLLHKYSHDEQITPVMIEAIGYVLNGDGYLEETLNRGYEYSLLFPPLYTKNYTEKPIASRPRIIARFLGDLNLTFTTTATQRTDLPPDAAYGVFMEGAVDKATYPTEAVRQGLRNITDEPLLDTTLNAQHMESYEFDASSNLLYGAQSTMYGVSGVFFTRNVATIQASLL</sequence>